<reference evidence="2" key="1">
    <citation type="journal article" date="2012" name="Nat. Genet.">
        <title>Whole-genome sequence of Schistosoma haematobium.</title>
        <authorList>
            <person name="Young N.D."/>
            <person name="Jex A.R."/>
            <person name="Li B."/>
            <person name="Liu S."/>
            <person name="Yang L."/>
            <person name="Xiong Z."/>
            <person name="Li Y."/>
            <person name="Cantacessi C."/>
            <person name="Hall R.S."/>
            <person name="Xu X."/>
            <person name="Chen F."/>
            <person name="Wu X."/>
            <person name="Zerlotini A."/>
            <person name="Oliveira G."/>
            <person name="Hofmann A."/>
            <person name="Zhang G."/>
            <person name="Fang X."/>
            <person name="Kang Y."/>
            <person name="Campbell B.E."/>
            <person name="Loukas A."/>
            <person name="Ranganathan S."/>
            <person name="Rollinson D."/>
            <person name="Rinaldi G."/>
            <person name="Brindley P.J."/>
            <person name="Yang H."/>
            <person name="Wang J."/>
            <person name="Wang J."/>
            <person name="Gasser R.B."/>
        </authorList>
    </citation>
    <scope>NUCLEOTIDE SEQUENCE</scope>
</reference>
<proteinExistence type="predicted"/>
<name>A0A922S6H9_SCHHA</name>
<dbReference type="Proteomes" id="UP000471633">
    <property type="component" value="Unassembled WGS sequence"/>
</dbReference>
<sequence>LVITNEITKIAHNNWSQALQDLLREETTMDNKWEGINKKTAINNSRTRAAEFKAQAKYTEANNEAGGNMKQLYDTTMKLSKKANQSELLNRSSPLNPSDIEAEHTDLPIAVTSPTIKEIKMAGHQTNQDRGTDVRHRSNCKHAPRSIQEDLERRTSTDKLHHTTISTRKCFQQSRIP</sequence>
<organism evidence="2 3">
    <name type="scientific">Schistosoma haematobium</name>
    <name type="common">Blood fluke</name>
    <dbReference type="NCBI Taxonomy" id="6185"/>
    <lineage>
        <taxon>Eukaryota</taxon>
        <taxon>Metazoa</taxon>
        <taxon>Spiralia</taxon>
        <taxon>Lophotrochozoa</taxon>
        <taxon>Platyhelminthes</taxon>
        <taxon>Trematoda</taxon>
        <taxon>Digenea</taxon>
        <taxon>Strigeidida</taxon>
        <taxon>Schistosomatoidea</taxon>
        <taxon>Schistosomatidae</taxon>
        <taxon>Schistosoma</taxon>
    </lineage>
</organism>
<gene>
    <name evidence="2" type="ORF">MS3_00010153</name>
</gene>
<dbReference type="GeneID" id="58546331"/>
<evidence type="ECO:0000313" key="3">
    <source>
        <dbReference type="Proteomes" id="UP000471633"/>
    </source>
</evidence>
<reference evidence="2" key="4">
    <citation type="journal article" date="2022" name="PLoS Pathog.">
        <title>Chromosome-level genome of Schistosoma haematobium underpins genome-wide explorations of molecular variation.</title>
        <authorList>
            <person name="Stroehlein A.J."/>
            <person name="Korhonen P.K."/>
            <person name="Lee V.V."/>
            <person name="Ralph S.A."/>
            <person name="Mentink-Kane M."/>
            <person name="You H."/>
            <person name="McManus D.P."/>
            <person name="Tchuente L.T."/>
            <person name="Stothard J.R."/>
            <person name="Kaur P."/>
            <person name="Dudchenko O."/>
            <person name="Aiden E.L."/>
            <person name="Yang B."/>
            <person name="Yang H."/>
            <person name="Emery A.M."/>
            <person name="Webster B.L."/>
            <person name="Brindley P.J."/>
            <person name="Rollinson D."/>
            <person name="Chang B.C.H."/>
            <person name="Gasser R.B."/>
            <person name="Young N.D."/>
        </authorList>
    </citation>
    <scope>NUCLEOTIDE SEQUENCE</scope>
</reference>
<evidence type="ECO:0000256" key="1">
    <source>
        <dbReference type="SAM" id="MobiDB-lite"/>
    </source>
</evidence>
<accession>A0A922S6H9</accession>
<dbReference type="AlphaFoldDB" id="A0A922S6H9"/>
<comment type="caution">
    <text evidence="2">The sequence shown here is derived from an EMBL/GenBank/DDBJ whole genome shotgun (WGS) entry which is preliminary data.</text>
</comment>
<dbReference type="KEGG" id="shx:MS3_00010153"/>
<dbReference type="CTD" id="58546331"/>
<feature type="region of interest" description="Disordered" evidence="1">
    <location>
        <begin position="123"/>
        <end position="177"/>
    </location>
</feature>
<keyword evidence="3" id="KW-1185">Reference proteome</keyword>
<feature type="compositionally biased region" description="Polar residues" evidence="1">
    <location>
        <begin position="163"/>
        <end position="177"/>
    </location>
</feature>
<protein>
    <submittedName>
        <fullName evidence="2">Uncharacterized protein</fullName>
    </submittedName>
</protein>
<feature type="compositionally biased region" description="Basic and acidic residues" evidence="1">
    <location>
        <begin position="147"/>
        <end position="161"/>
    </location>
</feature>
<feature type="non-terminal residue" evidence="2">
    <location>
        <position position="1"/>
    </location>
</feature>
<reference evidence="2" key="3">
    <citation type="submission" date="2021-06" db="EMBL/GenBank/DDBJ databases">
        <title>Chromosome-level genome assembly for S. haematobium.</title>
        <authorList>
            <person name="Stroehlein A.J."/>
        </authorList>
    </citation>
    <scope>NUCLEOTIDE SEQUENCE</scope>
</reference>
<dbReference type="RefSeq" id="XP_051074345.1">
    <property type="nucleotide sequence ID" value="XM_051218506.1"/>
</dbReference>
<reference evidence="2" key="2">
    <citation type="journal article" date="2019" name="Gigascience">
        <title>High-quality Schistosoma haematobium genome achieved by single-molecule and long-range sequencing.</title>
        <authorList>
            <person name="Stroehlein A.J."/>
            <person name="Korhonen P.K."/>
            <person name="Chong T.M."/>
            <person name="Lim Y.L."/>
            <person name="Chan K.G."/>
            <person name="Webster B."/>
            <person name="Rollinson D."/>
            <person name="Brindley P.J."/>
            <person name="Gasser R.B."/>
            <person name="Young N.D."/>
        </authorList>
    </citation>
    <scope>NUCLEOTIDE SEQUENCE</scope>
</reference>
<evidence type="ECO:0000313" key="2">
    <source>
        <dbReference type="EMBL" id="KAH9595428.1"/>
    </source>
</evidence>
<dbReference type="EMBL" id="AMPZ03000001">
    <property type="protein sequence ID" value="KAH9595428.1"/>
    <property type="molecule type" value="Genomic_DNA"/>
</dbReference>